<comment type="caution">
    <text evidence="1">The sequence shown here is derived from an EMBL/GenBank/DDBJ whole genome shotgun (WGS) entry which is preliminary data.</text>
</comment>
<sequence length="114" mass="13474">MGRKINNIGNSSVSESKYIKNKTDIPKEEFEHEGNDKLVFISIKELQESFECFSKWNKNEMSKFWDFNKDVHKTTWNDIYKTGGKGKRGFGYTVIPRDNYKMIIRIPSYCKFSI</sequence>
<protein>
    <submittedName>
        <fullName evidence="1">Uncharacterized protein</fullName>
    </submittedName>
</protein>
<gene>
    <name evidence="1" type="ORF">EZS27_033979</name>
</gene>
<accession>A0A5J4Q139</accession>
<dbReference type="EMBL" id="SNRY01005198">
    <property type="protein sequence ID" value="KAA6315586.1"/>
    <property type="molecule type" value="Genomic_DNA"/>
</dbReference>
<organism evidence="1">
    <name type="scientific">termite gut metagenome</name>
    <dbReference type="NCBI Taxonomy" id="433724"/>
    <lineage>
        <taxon>unclassified sequences</taxon>
        <taxon>metagenomes</taxon>
        <taxon>organismal metagenomes</taxon>
    </lineage>
</organism>
<dbReference type="AlphaFoldDB" id="A0A5J4Q139"/>
<proteinExistence type="predicted"/>
<reference evidence="1" key="1">
    <citation type="submission" date="2019-03" db="EMBL/GenBank/DDBJ databases">
        <title>Single cell metagenomics reveals metabolic interactions within the superorganism composed of flagellate Streblomastix strix and complex community of Bacteroidetes bacteria on its surface.</title>
        <authorList>
            <person name="Treitli S.C."/>
            <person name="Kolisko M."/>
            <person name="Husnik F."/>
            <person name="Keeling P."/>
            <person name="Hampl V."/>
        </authorList>
    </citation>
    <scope>NUCLEOTIDE SEQUENCE</scope>
    <source>
        <strain evidence="1">STM</strain>
    </source>
</reference>
<evidence type="ECO:0000313" key="1">
    <source>
        <dbReference type="EMBL" id="KAA6315586.1"/>
    </source>
</evidence>
<name>A0A5J4Q139_9ZZZZ</name>